<evidence type="ECO:0000313" key="1">
    <source>
        <dbReference type="EMBL" id="HGF99545.1"/>
    </source>
</evidence>
<gene>
    <name evidence="1" type="ORF">ENR15_02455</name>
</gene>
<dbReference type="AlphaFoldDB" id="A0A7C3ZRB7"/>
<proteinExistence type="predicted"/>
<accession>A0A7C3ZRB7</accession>
<dbReference type="EMBL" id="DSPX01000019">
    <property type="protein sequence ID" value="HGF99545.1"/>
    <property type="molecule type" value="Genomic_DNA"/>
</dbReference>
<organism evidence="1">
    <name type="scientific">Planktothricoides sp. SpSt-374</name>
    <dbReference type="NCBI Taxonomy" id="2282167"/>
    <lineage>
        <taxon>Bacteria</taxon>
        <taxon>Bacillati</taxon>
        <taxon>Cyanobacteriota</taxon>
        <taxon>Cyanophyceae</taxon>
        <taxon>Oscillatoriophycideae</taxon>
        <taxon>Oscillatoriales</taxon>
        <taxon>Oscillatoriaceae</taxon>
        <taxon>Planktothricoides</taxon>
    </lineage>
</organism>
<sequence>MITPHRKTLLQARKVYSQCASKVEKTIQNQGLTPLLSTQIIGIGIATEWIRRAAEMDSIHYIGKNLNKAKSSDLFVELLRFNFSWFALNAIFTRNELLSLFGTPSGNSEYSAFHLLYTNAMPTNAAVRLQELHLLLNAPTSTRMPNTTSNPVSTLEAIGLRYLPINIRGTAAKAIQQAVLAKNANSLDMPTLLYGFRNWSVHGNALQGCFGSHPGFYEYTRLLQETLADVHYDISNKLSNLL</sequence>
<reference evidence="1" key="1">
    <citation type="journal article" date="2020" name="mSystems">
        <title>Genome- and Community-Level Interaction Insights into Carbon Utilization and Element Cycling Functions of Hydrothermarchaeota in Hydrothermal Sediment.</title>
        <authorList>
            <person name="Zhou Z."/>
            <person name="Liu Y."/>
            <person name="Xu W."/>
            <person name="Pan J."/>
            <person name="Luo Z.H."/>
            <person name="Li M."/>
        </authorList>
    </citation>
    <scope>NUCLEOTIDE SEQUENCE [LARGE SCALE GENOMIC DNA]</scope>
    <source>
        <strain evidence="1">SpSt-374</strain>
    </source>
</reference>
<name>A0A7C3ZRB7_9CYAN</name>
<protein>
    <submittedName>
        <fullName evidence="1">Uncharacterized protein</fullName>
    </submittedName>
</protein>
<comment type="caution">
    <text evidence="1">The sequence shown here is derived from an EMBL/GenBank/DDBJ whole genome shotgun (WGS) entry which is preliminary data.</text>
</comment>